<keyword evidence="4" id="KW-1185">Reference proteome</keyword>
<sequence length="170" mass="18451">MTTDAPYPSDRSALRVLAHPLRSRLVAELRSVGAATATDLARVLGTNSGATSYHLRKLEEVGLVRDTGGVGRRRVWEAATEGRTFDVGDTEDDDAALDWLARDYIGHFTEKAQTWLTDSPSGPCPGRRPAAWTTTWSSSPTSNWPRCAWRWPNSSSGTDASAPATPRPNA</sequence>
<dbReference type="Proteomes" id="UP001157126">
    <property type="component" value="Unassembled WGS sequence"/>
</dbReference>
<dbReference type="RefSeq" id="WP_348536181.1">
    <property type="nucleotide sequence ID" value="NZ_BSUO01000001.1"/>
</dbReference>
<protein>
    <recommendedName>
        <fullName evidence="2">HTH arsR-type domain-containing protein</fullName>
    </recommendedName>
</protein>
<feature type="domain" description="HTH arsR-type" evidence="2">
    <location>
        <begin position="12"/>
        <end position="93"/>
    </location>
</feature>
<proteinExistence type="predicted"/>
<evidence type="ECO:0000259" key="2">
    <source>
        <dbReference type="SMART" id="SM00418"/>
    </source>
</evidence>
<gene>
    <name evidence="3" type="ORF">GCM10025883_25710</name>
</gene>
<organism evidence="3 4">
    <name type="scientific">Mobilicoccus caccae</name>
    <dbReference type="NCBI Taxonomy" id="1859295"/>
    <lineage>
        <taxon>Bacteria</taxon>
        <taxon>Bacillati</taxon>
        <taxon>Actinomycetota</taxon>
        <taxon>Actinomycetes</taxon>
        <taxon>Micrococcales</taxon>
        <taxon>Dermatophilaceae</taxon>
        <taxon>Mobilicoccus</taxon>
    </lineage>
</organism>
<evidence type="ECO:0000256" key="1">
    <source>
        <dbReference type="SAM" id="MobiDB-lite"/>
    </source>
</evidence>
<dbReference type="EMBL" id="BSUO01000001">
    <property type="protein sequence ID" value="GMA40526.1"/>
    <property type="molecule type" value="Genomic_DNA"/>
</dbReference>
<dbReference type="InterPro" id="IPR011991">
    <property type="entry name" value="ArsR-like_HTH"/>
</dbReference>
<dbReference type="Pfam" id="PF12840">
    <property type="entry name" value="HTH_20"/>
    <property type="match status" value="1"/>
</dbReference>
<dbReference type="SMART" id="SM00418">
    <property type="entry name" value="HTH_ARSR"/>
    <property type="match status" value="1"/>
</dbReference>
<dbReference type="InterPro" id="IPR036388">
    <property type="entry name" value="WH-like_DNA-bd_sf"/>
</dbReference>
<reference evidence="4" key="1">
    <citation type="journal article" date="2019" name="Int. J. Syst. Evol. Microbiol.">
        <title>The Global Catalogue of Microorganisms (GCM) 10K type strain sequencing project: providing services to taxonomists for standard genome sequencing and annotation.</title>
        <authorList>
            <consortium name="The Broad Institute Genomics Platform"/>
            <consortium name="The Broad Institute Genome Sequencing Center for Infectious Disease"/>
            <person name="Wu L."/>
            <person name="Ma J."/>
        </authorList>
    </citation>
    <scope>NUCLEOTIDE SEQUENCE [LARGE SCALE GENOMIC DNA]</scope>
    <source>
        <strain evidence="4">NBRC 113072</strain>
    </source>
</reference>
<dbReference type="SUPFAM" id="SSF46785">
    <property type="entry name" value="Winged helix' DNA-binding domain"/>
    <property type="match status" value="1"/>
</dbReference>
<evidence type="ECO:0000313" key="3">
    <source>
        <dbReference type="EMBL" id="GMA40526.1"/>
    </source>
</evidence>
<accession>A0ABQ6IS62</accession>
<feature type="region of interest" description="Disordered" evidence="1">
    <location>
        <begin position="119"/>
        <end position="170"/>
    </location>
</feature>
<dbReference type="InterPro" id="IPR036390">
    <property type="entry name" value="WH_DNA-bd_sf"/>
</dbReference>
<feature type="compositionally biased region" description="Low complexity" evidence="1">
    <location>
        <begin position="129"/>
        <end position="142"/>
    </location>
</feature>
<comment type="caution">
    <text evidence="3">The sequence shown here is derived from an EMBL/GenBank/DDBJ whole genome shotgun (WGS) entry which is preliminary data.</text>
</comment>
<name>A0ABQ6IS62_9MICO</name>
<dbReference type="InterPro" id="IPR001845">
    <property type="entry name" value="HTH_ArsR_DNA-bd_dom"/>
</dbReference>
<dbReference type="Gene3D" id="1.10.10.10">
    <property type="entry name" value="Winged helix-like DNA-binding domain superfamily/Winged helix DNA-binding domain"/>
    <property type="match status" value="1"/>
</dbReference>
<dbReference type="CDD" id="cd00090">
    <property type="entry name" value="HTH_ARSR"/>
    <property type="match status" value="1"/>
</dbReference>
<evidence type="ECO:0000313" key="4">
    <source>
        <dbReference type="Proteomes" id="UP001157126"/>
    </source>
</evidence>